<dbReference type="PANTHER" id="PTHR22916">
    <property type="entry name" value="GLYCOSYLTRANSFERASE"/>
    <property type="match status" value="1"/>
</dbReference>
<dbReference type="EMBL" id="AOGY02000051">
    <property type="protein sequence ID" value="EMY69435.1"/>
    <property type="molecule type" value="Genomic_DNA"/>
</dbReference>
<dbReference type="Gene3D" id="3.90.550.10">
    <property type="entry name" value="Spore Coat Polysaccharide Biosynthesis Protein SpsA, Chain A"/>
    <property type="match status" value="1"/>
</dbReference>
<evidence type="ECO:0000259" key="1">
    <source>
        <dbReference type="Pfam" id="PF00535"/>
    </source>
</evidence>
<dbReference type="GO" id="GO:0016758">
    <property type="term" value="F:hexosyltransferase activity"/>
    <property type="evidence" value="ECO:0007669"/>
    <property type="project" value="UniProtKB-ARBA"/>
</dbReference>
<comment type="caution">
    <text evidence="2">The sequence shown here is derived from an EMBL/GenBank/DDBJ whole genome shotgun (WGS) entry which is preliminary data.</text>
</comment>
<protein>
    <submittedName>
        <fullName evidence="2">Glycosyltransferase-like protein, family 2</fullName>
    </submittedName>
</protein>
<dbReference type="InterPro" id="IPR001173">
    <property type="entry name" value="Glyco_trans_2-like"/>
</dbReference>
<proteinExistence type="predicted"/>
<organism evidence="2 3">
    <name type="scientific">Leptospira vanthielii serovar Holland str. Waz Holland = ATCC 700522</name>
    <dbReference type="NCBI Taxonomy" id="1218591"/>
    <lineage>
        <taxon>Bacteria</taxon>
        <taxon>Pseudomonadati</taxon>
        <taxon>Spirochaetota</taxon>
        <taxon>Spirochaetia</taxon>
        <taxon>Leptospirales</taxon>
        <taxon>Leptospiraceae</taxon>
        <taxon>Leptospira</taxon>
    </lineage>
</organism>
<name>N1W7L6_9LEPT</name>
<accession>N1W7L6</accession>
<dbReference type="Proteomes" id="UP000012227">
    <property type="component" value="Unassembled WGS sequence"/>
</dbReference>
<evidence type="ECO:0000313" key="3">
    <source>
        <dbReference type="Proteomes" id="UP000012227"/>
    </source>
</evidence>
<dbReference type="PANTHER" id="PTHR22916:SF3">
    <property type="entry name" value="UDP-GLCNAC:BETAGAL BETA-1,3-N-ACETYLGLUCOSAMINYLTRANSFERASE-LIKE PROTEIN 1"/>
    <property type="match status" value="1"/>
</dbReference>
<dbReference type="RefSeq" id="WP_002982444.1">
    <property type="nucleotide sequence ID" value="NZ_AOGY02000051.1"/>
</dbReference>
<feature type="domain" description="Glycosyltransferase 2-like" evidence="1">
    <location>
        <begin position="8"/>
        <end position="134"/>
    </location>
</feature>
<dbReference type="STRING" id="1218591.LEP1GSC199_2195"/>
<sequence length="288" mass="34125">MNQKPLISIIMNCYNSATYLKEAIDSVFAQTYSNWEIIFWDNQSTDESAEIFKSYKDKRCQYFYAPEHTTLGEARNLAVMKVSGEWIGFLDCDDIWLPEKLERQIWVANEYNSKSVIYGKMKLISETHTINIKRMNKKYEKQVLPSGEIFLELLKDNFIPLSAGLIYKETYFLVGGISNKYKQAEDYEIFIKIARIFPIYAIQETLIFYRLHDRNITIKQAELNYIEALDIIENLKIEGEYPDAKLRWHTLYILFLFRRLFIIRALSYFFSKGSLLDLIKVFYQSILK</sequence>
<dbReference type="AlphaFoldDB" id="N1W7L6"/>
<keyword evidence="2" id="KW-0808">Transferase</keyword>
<evidence type="ECO:0000313" key="2">
    <source>
        <dbReference type="EMBL" id="EMY69435.1"/>
    </source>
</evidence>
<reference evidence="2 3" key="1">
    <citation type="submission" date="2013-03" db="EMBL/GenBank/DDBJ databases">
        <authorList>
            <person name="Harkins D.M."/>
            <person name="Durkin A.S."/>
            <person name="Brinkac L.M."/>
            <person name="Haft D.H."/>
            <person name="Selengut J.D."/>
            <person name="Sanka R."/>
            <person name="DePew J."/>
            <person name="Purushe J."/>
            <person name="Galloway R.L."/>
            <person name="Vinetz J.M."/>
            <person name="Sutton G.G."/>
            <person name="Nierman W.C."/>
            <person name="Fouts D.E."/>
        </authorList>
    </citation>
    <scope>NUCLEOTIDE SEQUENCE [LARGE SCALE GENOMIC DNA]</scope>
    <source>
        <strain evidence="2 3">Waz Holland</strain>
    </source>
</reference>
<dbReference type="Pfam" id="PF00535">
    <property type="entry name" value="Glycos_transf_2"/>
    <property type="match status" value="1"/>
</dbReference>
<dbReference type="SUPFAM" id="SSF53448">
    <property type="entry name" value="Nucleotide-diphospho-sugar transferases"/>
    <property type="match status" value="1"/>
</dbReference>
<dbReference type="InterPro" id="IPR029044">
    <property type="entry name" value="Nucleotide-diphossugar_trans"/>
</dbReference>
<gene>
    <name evidence="2" type="ORF">LEP1GSC199_2195</name>
</gene>